<organism evidence="1 2">
    <name type="scientific">Actinomyces graevenitzii</name>
    <dbReference type="NCBI Taxonomy" id="55565"/>
    <lineage>
        <taxon>Bacteria</taxon>
        <taxon>Bacillati</taxon>
        <taxon>Actinomycetota</taxon>
        <taxon>Actinomycetes</taxon>
        <taxon>Actinomycetales</taxon>
        <taxon>Actinomycetaceae</taxon>
        <taxon>Actinomyces</taxon>
    </lineage>
</organism>
<dbReference type="InterPro" id="IPR013321">
    <property type="entry name" value="Arc_rbn_hlx_hlx"/>
</dbReference>
<accession>A0A2N6V485</accession>
<dbReference type="AlphaFoldDB" id="A0A2N6V485"/>
<sequence>MMSATASLNTKIDLQEKRDFQANAEALGMTPSAAIKVFVRMFNQCKGFPFDVRLQPRINFDNSDIAVAEVSDGRLVVPAAWRDEDDD</sequence>
<gene>
    <name evidence="1" type="ORF">M3I41_04000</name>
</gene>
<dbReference type="Proteomes" id="UP000830236">
    <property type="component" value="Chromosome"/>
</dbReference>
<dbReference type="Gene3D" id="1.10.1220.10">
    <property type="entry name" value="Met repressor-like"/>
    <property type="match status" value="1"/>
</dbReference>
<reference evidence="1" key="1">
    <citation type="submission" date="2022-05" db="EMBL/GenBank/DDBJ databases">
        <title>Using nanopore sequencing to obtain complete genomes from saliva samples.</title>
        <authorList>
            <person name="Baker J.L."/>
        </authorList>
    </citation>
    <scope>NUCLEOTIDE SEQUENCE</scope>
    <source>
        <strain evidence="1">JCVI-JB-Ag32</strain>
    </source>
</reference>
<dbReference type="GO" id="GO:0006355">
    <property type="term" value="P:regulation of DNA-templated transcription"/>
    <property type="evidence" value="ECO:0007669"/>
    <property type="project" value="InterPro"/>
</dbReference>
<proteinExistence type="predicted"/>
<evidence type="ECO:0000313" key="1">
    <source>
        <dbReference type="EMBL" id="UQF80434.1"/>
    </source>
</evidence>
<dbReference type="KEGG" id="agh:M3I41_04000"/>
<dbReference type="InterPro" id="IPR007337">
    <property type="entry name" value="RelB/DinJ"/>
</dbReference>
<dbReference type="EMBL" id="CP097095">
    <property type="protein sequence ID" value="UQF80434.1"/>
    <property type="molecule type" value="Genomic_DNA"/>
</dbReference>
<name>A0A2N6V485_9ACTO</name>
<protein>
    <submittedName>
        <fullName evidence="1">Type II toxin-antitoxin system RelB/DinJ family antitoxin</fullName>
    </submittedName>
</protein>
<evidence type="ECO:0000313" key="2">
    <source>
        <dbReference type="Proteomes" id="UP000830236"/>
    </source>
</evidence>
<dbReference type="Pfam" id="PF04221">
    <property type="entry name" value="RelB"/>
    <property type="match status" value="1"/>
</dbReference>